<protein>
    <submittedName>
        <fullName evidence="1">Uncharacterized protein</fullName>
    </submittedName>
</protein>
<dbReference type="Proteomes" id="UP001189915">
    <property type="component" value="Unassembled WGS sequence"/>
</dbReference>
<sequence>MFDAMQMHRLDTLGDTTAMNAASQSHSLQGRPTAREIREIIGPFETEVLTRILDIEPSIEDVQLAYKWLRSDEHLIRGMDIELSGKAKLIYELLDAEFPDFDASGHGF</sequence>
<comment type="caution">
    <text evidence="1">The sequence shown here is derived from an EMBL/GenBank/DDBJ whole genome shotgun (WGS) entry which is preliminary data.</text>
</comment>
<accession>A0AAD2B776</accession>
<proteinExistence type="predicted"/>
<keyword evidence="2" id="KW-1185">Reference proteome</keyword>
<gene>
    <name evidence="1" type="ORF">LMG18091_03679</name>
</gene>
<dbReference type="EMBL" id="CATWAF010000005">
    <property type="protein sequence ID" value="CAJ0702411.1"/>
    <property type="molecule type" value="Genomic_DNA"/>
</dbReference>
<evidence type="ECO:0000313" key="2">
    <source>
        <dbReference type="Proteomes" id="UP001189915"/>
    </source>
</evidence>
<organism evidence="1 2">
    <name type="scientific">Ralstonia wenshanensis</name>
    <dbReference type="NCBI Taxonomy" id="2842456"/>
    <lineage>
        <taxon>Bacteria</taxon>
        <taxon>Pseudomonadati</taxon>
        <taxon>Pseudomonadota</taxon>
        <taxon>Betaproteobacteria</taxon>
        <taxon>Burkholderiales</taxon>
        <taxon>Burkholderiaceae</taxon>
        <taxon>Ralstonia</taxon>
    </lineage>
</organism>
<reference evidence="1 2" key="1">
    <citation type="submission" date="2023-07" db="EMBL/GenBank/DDBJ databases">
        <authorList>
            <person name="Peeters C."/>
        </authorList>
    </citation>
    <scope>NUCLEOTIDE SEQUENCE [LARGE SCALE GENOMIC DNA]</scope>
    <source>
        <strain evidence="1 2">LMG 18091</strain>
    </source>
</reference>
<dbReference type="AlphaFoldDB" id="A0AAD2B776"/>
<evidence type="ECO:0000313" key="1">
    <source>
        <dbReference type="EMBL" id="CAJ0702411.1"/>
    </source>
</evidence>
<name>A0AAD2B776_9RALS</name>